<evidence type="ECO:0000256" key="1">
    <source>
        <dbReference type="ARBA" id="ARBA00023054"/>
    </source>
</evidence>
<evidence type="ECO:0000313" key="5">
    <source>
        <dbReference type="Proteomes" id="UP000245288"/>
    </source>
</evidence>
<proteinExistence type="predicted"/>
<protein>
    <submittedName>
        <fullName evidence="4">Uncharacterized protein</fullName>
    </submittedName>
</protein>
<evidence type="ECO:0000256" key="2">
    <source>
        <dbReference type="SAM" id="Coils"/>
    </source>
</evidence>
<dbReference type="OrthoDB" id="1677957at2"/>
<dbReference type="EMBL" id="JRFU01000146">
    <property type="protein sequence ID" value="PWE85871.1"/>
    <property type="molecule type" value="Genomic_DNA"/>
</dbReference>
<dbReference type="AlphaFoldDB" id="A0A2V1JRK1"/>
<name>A0A2V1JRK1_EUBRA</name>
<keyword evidence="5" id="KW-1185">Reference proteome</keyword>
<accession>A0A2V1JRK1</accession>
<dbReference type="GO" id="GO:0005856">
    <property type="term" value="C:cytoskeleton"/>
    <property type="evidence" value="ECO:0007669"/>
    <property type="project" value="TreeGrafter"/>
</dbReference>
<dbReference type="Gene3D" id="1.10.287.1490">
    <property type="match status" value="1"/>
</dbReference>
<feature type="region of interest" description="Disordered" evidence="3">
    <location>
        <begin position="1"/>
        <end position="24"/>
    </location>
</feature>
<reference evidence="4 5" key="1">
    <citation type="submission" date="2014-09" db="EMBL/GenBank/DDBJ databases">
        <title>Butyrate-producing bacteria isolated from human gut.</title>
        <authorList>
            <person name="Zhang Q."/>
            <person name="Zhao L."/>
        </authorList>
    </citation>
    <scope>NUCLEOTIDE SEQUENCE [LARGE SCALE GENOMIC DNA]</scope>
    <source>
        <strain evidence="4 5">21</strain>
    </source>
</reference>
<evidence type="ECO:0000313" key="4">
    <source>
        <dbReference type="EMBL" id="PWE85871.1"/>
    </source>
</evidence>
<dbReference type="RefSeq" id="WP_109216424.1">
    <property type="nucleotide sequence ID" value="NZ_JRFU01000146.1"/>
</dbReference>
<feature type="coiled-coil region" evidence="2">
    <location>
        <begin position="702"/>
        <end position="791"/>
    </location>
</feature>
<gene>
    <name evidence="4" type="ORF">LG34_13425</name>
</gene>
<feature type="coiled-coil region" evidence="2">
    <location>
        <begin position="829"/>
        <end position="856"/>
    </location>
</feature>
<dbReference type="PANTHER" id="PTHR32083">
    <property type="entry name" value="CILIA AND FLAGELLA-ASSOCIATED PROTEIN 58-RELATED"/>
    <property type="match status" value="1"/>
</dbReference>
<comment type="caution">
    <text evidence="4">The sequence shown here is derived from an EMBL/GenBank/DDBJ whole genome shotgun (WGS) entry which is preliminary data.</text>
</comment>
<keyword evidence="1 2" id="KW-0175">Coiled coil</keyword>
<organism evidence="4 5">
    <name type="scientific">Eubacterium ramulus</name>
    <dbReference type="NCBI Taxonomy" id="39490"/>
    <lineage>
        <taxon>Bacteria</taxon>
        <taxon>Bacillati</taxon>
        <taxon>Bacillota</taxon>
        <taxon>Clostridia</taxon>
        <taxon>Eubacteriales</taxon>
        <taxon>Eubacteriaceae</taxon>
        <taxon>Eubacterium</taxon>
    </lineage>
</organism>
<sequence length="1130" mass="122900">MANKKNEAKVKFSMETAEAREQTKKAANEIKVLRSELRLSAEEMKTNGTSLEGLQKQYRLLEDETKQYETKLDAINTQIEKATEIYGENSDEVARLKLNYNNTATTLEKVKQQLAATEKAMDEQRASMQQVDDAVEDTRNSYEKLEDTVQGQRDKMERLQSEYKNTALEMGSTSDEAKDLKEQIKALSSEIHENESKMNQLEQEAKEASGEMEDLTEATKDAEEGFTVMKGAMGTFLGNAMTKMVDMAKEGVTSIYNLADETREYRGEMNKLSSAATSNGYTTEYAKQKYMDLYSVLADETASNTTVSNFMAMQMSQENLNTVLHAATGIWAKYGDSIPLDGLAESINETANVGTVTGNLADALNWAGINEDDFNSKLSLCGDTQERQSLIVNTLEQAYGTLADSYQDNNKNVMQANRTIAEYNDTMADLGAEIEPVTTAIKKGFTEVIKAGIEMVDADTDKAAEKIGDAFEWIAENMDDVVRIAKGGAVVIGAMFTVNKASQFISSIRNITSAMGLFKVATTGAAVATTAQTAAQEGLNLAMLASPAGILTAALGATALAVYAVVEAHKKQEEELQKEMEQTYGLTDAEKELANAINERADSLESAKVAREENATGIQQEFLYYEKLSAELQENVDKNGKIKEGYEDRAEVITGILSSALGEEITITDGVIDNYKELSNSIDDVIQKKKAEATLSAYDSSYQEAIKNQSEAFNELAQAKETLAEKSKTASETEKAHADALEELRNAMNSGATNDVMYELSDKVHETAVAAEEAAKSQKKAADSVEEAEQTWTDYNATIKNYEGLSETIISGDNEKIEQAMEKLTTSFITAENGTRESLERQVTNYQEQADQWKAAIENNTPGITQEMLDGANRLVEAAKNELAKLPPEAQALGMQSGASAATGVASKKGEMETAARGVKAAEILGLQSGNTSTVGAKDGSNFVGGLRSVDTWTPASQKAMDAKSGLESVDASGSGYNFAAGFANGISSYPIGISAKNFALGALATTNRTLGVNSPAKETYKTGIFYGQGFENAVIDYMPKVQKTCEIAAQSYLEPFKEISGTEISIGMTEHLNRQLEISTNSRLSQDFSNVLEPIQNSNQNLADKIAAALKNQNMTMVLDSREIGRIRR</sequence>
<dbReference type="Proteomes" id="UP000245288">
    <property type="component" value="Unassembled WGS sequence"/>
</dbReference>
<feature type="coiled-coil region" evidence="2">
    <location>
        <begin position="566"/>
        <end position="606"/>
    </location>
</feature>
<dbReference type="SUPFAM" id="SSF57997">
    <property type="entry name" value="Tropomyosin"/>
    <property type="match status" value="1"/>
</dbReference>
<dbReference type="PANTHER" id="PTHR32083:SF48">
    <property type="entry name" value="TRANS-GOLGI NETWORK-LOCALIZED SYP41-INTERACTING PROTEIN 1"/>
    <property type="match status" value="1"/>
</dbReference>
<evidence type="ECO:0000256" key="3">
    <source>
        <dbReference type="SAM" id="MobiDB-lite"/>
    </source>
</evidence>